<sequence length="215" mass="24475">MESSTRFEVNLDLEGGALSSSSSSAPTYPASTRTRDRWYAVTDEDNSGHRQKTAETQCLFDQLRPILIVHLKRYGFNKHTGASKKLEHMLAYPEKLVVSEKWLTKSFLSKYEVPTYELVGLIAHDGQRVNSGHYRAMCRYGPNHEWYQFNDTSVSPRPLRKDQYLGQRTAVMLYYVDTTATVDIRPHMAPRALLNEQPSASSSSFWVDSSLCLSV</sequence>
<dbReference type="OrthoDB" id="429671at2759"/>
<dbReference type="GO" id="GO:0004843">
    <property type="term" value="F:cysteine-type deubiquitinase activity"/>
    <property type="evidence" value="ECO:0007669"/>
    <property type="project" value="InterPro"/>
</dbReference>
<dbReference type="InterPro" id="IPR018200">
    <property type="entry name" value="USP_CS"/>
</dbReference>
<dbReference type="Pfam" id="PF00443">
    <property type="entry name" value="UCH"/>
    <property type="match status" value="1"/>
</dbReference>
<dbReference type="Gene3D" id="3.90.70.10">
    <property type="entry name" value="Cysteine proteinases"/>
    <property type="match status" value="1"/>
</dbReference>
<evidence type="ECO:0000313" key="2">
    <source>
        <dbReference type="EMBL" id="CEM34407.1"/>
    </source>
</evidence>
<dbReference type="PhylomeDB" id="A0A0G4GUF9"/>
<evidence type="ECO:0000259" key="1">
    <source>
        <dbReference type="PROSITE" id="PS50235"/>
    </source>
</evidence>
<dbReference type="InterPro" id="IPR038765">
    <property type="entry name" value="Papain-like_cys_pep_sf"/>
</dbReference>
<dbReference type="GO" id="GO:0005634">
    <property type="term" value="C:nucleus"/>
    <property type="evidence" value="ECO:0007669"/>
    <property type="project" value="TreeGrafter"/>
</dbReference>
<dbReference type="SUPFAM" id="SSF54001">
    <property type="entry name" value="Cysteine proteinases"/>
    <property type="match status" value="1"/>
</dbReference>
<dbReference type="GO" id="GO:0016579">
    <property type="term" value="P:protein deubiquitination"/>
    <property type="evidence" value="ECO:0007669"/>
    <property type="project" value="InterPro"/>
</dbReference>
<dbReference type="CDD" id="cd02257">
    <property type="entry name" value="Peptidase_C19"/>
    <property type="match status" value="1"/>
</dbReference>
<dbReference type="EMBL" id="CDMY01000821">
    <property type="protein sequence ID" value="CEM34407.1"/>
    <property type="molecule type" value="Genomic_DNA"/>
</dbReference>
<dbReference type="PROSITE" id="PS50235">
    <property type="entry name" value="USP_3"/>
    <property type="match status" value="1"/>
</dbReference>
<protein>
    <recommendedName>
        <fullName evidence="1">USP domain-containing protein</fullName>
    </recommendedName>
</protein>
<name>A0A0G4GUF9_VITBC</name>
<dbReference type="STRING" id="1169540.A0A0G4GUF9"/>
<organism evidence="2 3">
    <name type="scientific">Vitrella brassicaformis (strain CCMP3155)</name>
    <dbReference type="NCBI Taxonomy" id="1169540"/>
    <lineage>
        <taxon>Eukaryota</taxon>
        <taxon>Sar</taxon>
        <taxon>Alveolata</taxon>
        <taxon>Colpodellida</taxon>
        <taxon>Vitrellaceae</taxon>
        <taxon>Vitrella</taxon>
    </lineage>
</organism>
<dbReference type="PANTHER" id="PTHR24006">
    <property type="entry name" value="UBIQUITIN CARBOXYL-TERMINAL HYDROLASE"/>
    <property type="match status" value="1"/>
</dbReference>
<dbReference type="InParanoid" id="A0A0G4GUF9"/>
<gene>
    <name evidence="2" type="ORF">Vbra_10353</name>
</gene>
<dbReference type="InterPro" id="IPR050164">
    <property type="entry name" value="Peptidase_C19"/>
</dbReference>
<dbReference type="PROSITE" id="PS00973">
    <property type="entry name" value="USP_2"/>
    <property type="match status" value="1"/>
</dbReference>
<accession>A0A0G4GUF9</accession>
<dbReference type="VEuPathDB" id="CryptoDB:Vbra_10353"/>
<keyword evidence="3" id="KW-1185">Reference proteome</keyword>
<dbReference type="InterPro" id="IPR028889">
    <property type="entry name" value="USP"/>
</dbReference>
<dbReference type="AlphaFoldDB" id="A0A0G4GUF9"/>
<dbReference type="Proteomes" id="UP000041254">
    <property type="component" value="Unassembled WGS sequence"/>
</dbReference>
<proteinExistence type="predicted"/>
<feature type="domain" description="USP" evidence="1">
    <location>
        <begin position="1"/>
        <end position="178"/>
    </location>
</feature>
<evidence type="ECO:0000313" key="3">
    <source>
        <dbReference type="Proteomes" id="UP000041254"/>
    </source>
</evidence>
<reference evidence="2 3" key="1">
    <citation type="submission" date="2014-11" db="EMBL/GenBank/DDBJ databases">
        <authorList>
            <person name="Zhu J."/>
            <person name="Qi W."/>
            <person name="Song R."/>
        </authorList>
    </citation>
    <scope>NUCLEOTIDE SEQUENCE [LARGE SCALE GENOMIC DNA]</scope>
</reference>
<dbReference type="InterPro" id="IPR001394">
    <property type="entry name" value="Peptidase_C19_UCH"/>
</dbReference>
<dbReference type="GO" id="GO:0005829">
    <property type="term" value="C:cytosol"/>
    <property type="evidence" value="ECO:0007669"/>
    <property type="project" value="TreeGrafter"/>
</dbReference>